<protein>
    <recommendedName>
        <fullName evidence="11">Phospholipid scramblase</fullName>
    </recommendedName>
</protein>
<keyword evidence="6 11" id="KW-0106">Calcium</keyword>
<keyword evidence="7" id="KW-1133">Transmembrane helix</keyword>
<keyword evidence="10 11" id="KW-0449">Lipoprotein</keyword>
<reference evidence="12" key="3">
    <citation type="submission" date="2025-09" db="UniProtKB">
        <authorList>
            <consortium name="Ensembl"/>
        </authorList>
    </citation>
    <scope>IDENTIFICATION</scope>
</reference>
<evidence type="ECO:0000256" key="5">
    <source>
        <dbReference type="ARBA" id="ARBA00022692"/>
    </source>
</evidence>
<keyword evidence="4" id="KW-0597">Phosphoprotein</keyword>
<evidence type="ECO:0000256" key="9">
    <source>
        <dbReference type="ARBA" id="ARBA00023139"/>
    </source>
</evidence>
<name>A0A673ATF9_9TELE</name>
<keyword evidence="5" id="KW-0812">Transmembrane</keyword>
<evidence type="ECO:0000256" key="3">
    <source>
        <dbReference type="ARBA" id="ARBA00005350"/>
    </source>
</evidence>
<proteinExistence type="inferred from homology"/>
<dbReference type="PANTHER" id="PTHR23248:SF38">
    <property type="entry name" value="PHOSPHOLIPID SCRAMBLASE 1"/>
    <property type="match status" value="1"/>
</dbReference>
<dbReference type="SUPFAM" id="SSF54518">
    <property type="entry name" value="Tubby C-terminal domain-like"/>
    <property type="match status" value="1"/>
</dbReference>
<comment type="cofactor">
    <cofactor evidence="1 11">
        <name>Ca(2+)</name>
        <dbReference type="ChEBI" id="CHEBI:29108"/>
    </cofactor>
</comment>
<organism evidence="12 13">
    <name type="scientific">Sphaeramia orbicularis</name>
    <name type="common">orbiculate cardinalfish</name>
    <dbReference type="NCBI Taxonomy" id="375764"/>
    <lineage>
        <taxon>Eukaryota</taxon>
        <taxon>Metazoa</taxon>
        <taxon>Chordata</taxon>
        <taxon>Craniata</taxon>
        <taxon>Vertebrata</taxon>
        <taxon>Euteleostomi</taxon>
        <taxon>Actinopterygii</taxon>
        <taxon>Neopterygii</taxon>
        <taxon>Teleostei</taxon>
        <taxon>Neoteleostei</taxon>
        <taxon>Acanthomorphata</taxon>
        <taxon>Gobiaria</taxon>
        <taxon>Kurtiformes</taxon>
        <taxon>Apogonoidei</taxon>
        <taxon>Apogonidae</taxon>
        <taxon>Apogoninae</taxon>
        <taxon>Sphaeramia</taxon>
    </lineage>
</organism>
<dbReference type="GO" id="GO:0005886">
    <property type="term" value="C:plasma membrane"/>
    <property type="evidence" value="ECO:0007669"/>
    <property type="project" value="TreeGrafter"/>
</dbReference>
<evidence type="ECO:0000256" key="6">
    <source>
        <dbReference type="ARBA" id="ARBA00022837"/>
    </source>
</evidence>
<evidence type="ECO:0000256" key="1">
    <source>
        <dbReference type="ARBA" id="ARBA00001913"/>
    </source>
</evidence>
<accession>A0A673ATF9</accession>
<dbReference type="FunCoup" id="A0A673ATF9">
    <property type="interactions" value="714"/>
</dbReference>
<dbReference type="InterPro" id="IPR005552">
    <property type="entry name" value="Scramblase"/>
</dbReference>
<evidence type="ECO:0000256" key="8">
    <source>
        <dbReference type="ARBA" id="ARBA00023136"/>
    </source>
</evidence>
<keyword evidence="13" id="KW-1185">Reference proteome</keyword>
<comment type="function">
    <text evidence="11">May mediate accelerated ATP-independent bidirectional transbilayer migration of phospholipids upon binding calcium ions that results in a loss of phospholipid asymmetry in the plasma membrane.</text>
</comment>
<sequence>DQESGPHQPSCPPGLEYLTQIDQILVHQKVDLAEMIIGWEMSNSYVVKNILGQQIFTATEENDALTLQLCGPLRPFTIHLHDNTGREVLTLKRPLNCGCCCCPCCLQELEVQSPPGTPIGYVEQNWHPLWPKFTVLNELRQPQLRVKGPWCDCSCVSDVTFQVTSLDETAEVGRISKQWGGFMQEAFTDADNFGISFPMDLDVKMKAVMLAACFLIDFMFFENNPKQDH</sequence>
<dbReference type="AlphaFoldDB" id="A0A673ATF9"/>
<reference evidence="12" key="2">
    <citation type="submission" date="2025-08" db="UniProtKB">
        <authorList>
            <consortium name="Ensembl"/>
        </authorList>
    </citation>
    <scope>IDENTIFICATION</scope>
</reference>
<comment type="similarity">
    <text evidence="3 11">Belongs to the phospholipid scramblase family.</text>
</comment>
<dbReference type="InParanoid" id="A0A673ATF9"/>
<evidence type="ECO:0000256" key="11">
    <source>
        <dbReference type="RuleBase" id="RU363116"/>
    </source>
</evidence>
<dbReference type="Ensembl" id="ENSSORT00005033856.1">
    <property type="protein sequence ID" value="ENSSORP00005032955.1"/>
    <property type="gene ID" value="ENSSORG00005015617.1"/>
</dbReference>
<dbReference type="Pfam" id="PF03803">
    <property type="entry name" value="Scramblase"/>
    <property type="match status" value="1"/>
</dbReference>
<reference evidence="12" key="1">
    <citation type="submission" date="2019-06" db="EMBL/GenBank/DDBJ databases">
        <authorList>
            <consortium name="Wellcome Sanger Institute Data Sharing"/>
        </authorList>
    </citation>
    <scope>NUCLEOTIDE SEQUENCE [LARGE SCALE GENOMIC DNA]</scope>
</reference>
<evidence type="ECO:0000313" key="13">
    <source>
        <dbReference type="Proteomes" id="UP000472271"/>
    </source>
</evidence>
<dbReference type="GO" id="GO:0017128">
    <property type="term" value="F:phospholipid scramblase activity"/>
    <property type="evidence" value="ECO:0007669"/>
    <property type="project" value="InterPro"/>
</dbReference>
<keyword evidence="8" id="KW-0472">Membrane</keyword>
<evidence type="ECO:0000256" key="10">
    <source>
        <dbReference type="ARBA" id="ARBA00023288"/>
    </source>
</evidence>
<evidence type="ECO:0000256" key="4">
    <source>
        <dbReference type="ARBA" id="ARBA00022553"/>
    </source>
</evidence>
<evidence type="ECO:0000256" key="2">
    <source>
        <dbReference type="ARBA" id="ARBA00004606"/>
    </source>
</evidence>
<evidence type="ECO:0000313" key="12">
    <source>
        <dbReference type="Ensembl" id="ENSSORP00005032955.1"/>
    </source>
</evidence>
<evidence type="ECO:0000256" key="7">
    <source>
        <dbReference type="ARBA" id="ARBA00022989"/>
    </source>
</evidence>
<comment type="subcellular location">
    <subcellularLocation>
        <location evidence="2">Membrane</location>
        <topology evidence="2">Single-pass type II membrane protein</topology>
    </subcellularLocation>
</comment>
<dbReference type="PANTHER" id="PTHR23248">
    <property type="entry name" value="PHOSPHOLIPID SCRAMBLASE-RELATED"/>
    <property type="match status" value="1"/>
</dbReference>
<keyword evidence="9 11" id="KW-0564">Palmitate</keyword>
<dbReference type="InterPro" id="IPR025659">
    <property type="entry name" value="Tubby-like_C"/>
</dbReference>
<dbReference type="Proteomes" id="UP000472271">
    <property type="component" value="Chromosome 13"/>
</dbReference>